<accession>A0AA39LIG8</accession>
<reference evidence="1" key="1">
    <citation type="submission" date="2023-06" db="EMBL/GenBank/DDBJ databases">
        <title>Genomic analysis of the entomopathogenic nematode Steinernema hermaphroditum.</title>
        <authorList>
            <person name="Schwarz E.M."/>
            <person name="Heppert J.K."/>
            <person name="Baniya A."/>
            <person name="Schwartz H.T."/>
            <person name="Tan C.-H."/>
            <person name="Antoshechkin I."/>
            <person name="Sternberg P.W."/>
            <person name="Goodrich-Blair H."/>
            <person name="Dillman A.R."/>
        </authorList>
    </citation>
    <scope>NUCLEOTIDE SEQUENCE</scope>
    <source>
        <strain evidence="1">PS9179</strain>
        <tissue evidence="1">Whole animal</tissue>
    </source>
</reference>
<protein>
    <submittedName>
        <fullName evidence="1">Uncharacterized protein</fullName>
    </submittedName>
</protein>
<dbReference type="EMBL" id="JAUCMV010000005">
    <property type="protein sequence ID" value="KAK0398345.1"/>
    <property type="molecule type" value="Genomic_DNA"/>
</dbReference>
<dbReference type="AlphaFoldDB" id="A0AA39LIG8"/>
<gene>
    <name evidence="1" type="ORF">QR680_002545</name>
</gene>
<comment type="caution">
    <text evidence="1">The sequence shown here is derived from an EMBL/GenBank/DDBJ whole genome shotgun (WGS) entry which is preliminary data.</text>
</comment>
<name>A0AA39LIG8_9BILA</name>
<proteinExistence type="predicted"/>
<evidence type="ECO:0000313" key="1">
    <source>
        <dbReference type="EMBL" id="KAK0398345.1"/>
    </source>
</evidence>
<evidence type="ECO:0000313" key="2">
    <source>
        <dbReference type="Proteomes" id="UP001175271"/>
    </source>
</evidence>
<dbReference type="Proteomes" id="UP001175271">
    <property type="component" value="Unassembled WGS sequence"/>
</dbReference>
<organism evidence="1 2">
    <name type="scientific">Steinernema hermaphroditum</name>
    <dbReference type="NCBI Taxonomy" id="289476"/>
    <lineage>
        <taxon>Eukaryota</taxon>
        <taxon>Metazoa</taxon>
        <taxon>Ecdysozoa</taxon>
        <taxon>Nematoda</taxon>
        <taxon>Chromadorea</taxon>
        <taxon>Rhabditida</taxon>
        <taxon>Tylenchina</taxon>
        <taxon>Panagrolaimomorpha</taxon>
        <taxon>Strongyloidoidea</taxon>
        <taxon>Steinernematidae</taxon>
        <taxon>Steinernema</taxon>
    </lineage>
</organism>
<keyword evidence="2" id="KW-1185">Reference proteome</keyword>
<sequence length="315" mass="36543">MAEAKCEEVIMPPSPFATTTVAVFRVTEIKEALLRVADPILCQVLAWLYTPDGGVPFMHDFPDAPISLEPEVFPGFMSNFIYSTVFDKDRDALANDIMMKMATFPEFLHISTLLYHQNFPDFALRDSSCYFLRTFVKIFRYAYERAIKKQPFKPAMLINFEQAQNISMYTRDAVTNVRTGFFADRDCMMFSFKAEHKDILAKLHDLSALLGLPAEGEFVPFFDYRLPFAYFEWTTTPSIPRLPSTMDRREMQMAFQFVKNDFEEWVLEHGDRVVHDILRFRNQLYLAPYRTQLTLVQFGGQIPVPPPDHPAADLY</sequence>